<keyword evidence="1" id="KW-0812">Transmembrane</keyword>
<sequence>MPPAAASLLLAAAGASRRRRQSGQAIVYLVAMLPIIFLSVLVVYNAATAAREKMKLQNTADAATYSANVLTARALNYMAYTNRAMAANEASIATLASAQTSMAMLITSAANIQEGLVVAEALKGIRNLERSRLPVVGWIYFFQYLGNLAKAQRLQRTADRIAGFVEPSAKPLQIGADILRAFNQGISASQVAMLVGTTAQLPQLVKDVVNSNDPDASVPPAETAIFVIKFVADVGTYLKTYHQSGSLSFDDEEFNEVLRFAHAAQATRDDWTKNRRFLPNVLGWVASGMSGALQGMVSSSPTSPPGFSDITGDMMGGLLEWKGGTELVATEGIAGDETGRIRWQSADSIEIKLPIGVLYTDIIGGWDDILRGRFGLGAGAAAAGGPNYMKSWEGQRLTLRSYAREGRTYGGLNGEIGDTAYMERESFERAARDSNGEILVAPLAVLVFNAKLHYSPRTDIGLVTKSWAMPRFTEIKDHPPMIANESDNWLAENGFKGANPLKWGKNTDKGPAFTLVVQKGGDKVRTGEVAGFGNSAADGKAGLRDNFQGREIKALSTSQVYFRRPQDRWARRDNAVADPSTIGKYNVGFAGGYIEHRSLFSPYWHVHNVEPSLWARGIAMGGAAIGGSADEDNGN</sequence>
<accession>A0A0D0MVP3</accession>
<organism evidence="3 4">
    <name type="scientific">Variovorax paradoxus</name>
    <dbReference type="NCBI Taxonomy" id="34073"/>
    <lineage>
        <taxon>Bacteria</taxon>
        <taxon>Pseudomonadati</taxon>
        <taxon>Pseudomonadota</taxon>
        <taxon>Betaproteobacteria</taxon>
        <taxon>Burkholderiales</taxon>
        <taxon>Comamonadaceae</taxon>
        <taxon>Variovorax</taxon>
    </lineage>
</organism>
<dbReference type="Pfam" id="PF13400">
    <property type="entry name" value="Tad"/>
    <property type="match status" value="1"/>
</dbReference>
<dbReference type="AlphaFoldDB" id="A0A0D0MVP3"/>
<gene>
    <name evidence="3" type="ORF">RT97_01745</name>
</gene>
<feature type="transmembrane region" description="Helical" evidence="1">
    <location>
        <begin position="25"/>
        <end position="47"/>
    </location>
</feature>
<feature type="domain" description="Putative Flp pilus-assembly TadG-like N-terminal" evidence="2">
    <location>
        <begin position="23"/>
        <end position="67"/>
    </location>
</feature>
<proteinExistence type="predicted"/>
<dbReference type="EMBL" id="JXQQ01000006">
    <property type="protein sequence ID" value="KIQ36671.1"/>
    <property type="molecule type" value="Genomic_DNA"/>
</dbReference>
<keyword evidence="1" id="KW-0472">Membrane</keyword>
<dbReference type="RefSeq" id="WP_080898134.1">
    <property type="nucleotide sequence ID" value="NZ_JXQQ01000006.1"/>
</dbReference>
<dbReference type="OrthoDB" id="5493674at2"/>
<dbReference type="Proteomes" id="UP000032067">
    <property type="component" value="Unassembled WGS sequence"/>
</dbReference>
<evidence type="ECO:0000313" key="4">
    <source>
        <dbReference type="Proteomes" id="UP000032067"/>
    </source>
</evidence>
<evidence type="ECO:0000256" key="1">
    <source>
        <dbReference type="SAM" id="Phobius"/>
    </source>
</evidence>
<comment type="caution">
    <text evidence="3">The sequence shown here is derived from an EMBL/GenBank/DDBJ whole genome shotgun (WGS) entry which is preliminary data.</text>
</comment>
<keyword evidence="1" id="KW-1133">Transmembrane helix</keyword>
<name>A0A0D0MVP3_VARPD</name>
<evidence type="ECO:0000313" key="3">
    <source>
        <dbReference type="EMBL" id="KIQ36671.1"/>
    </source>
</evidence>
<evidence type="ECO:0000259" key="2">
    <source>
        <dbReference type="Pfam" id="PF13400"/>
    </source>
</evidence>
<protein>
    <recommendedName>
        <fullName evidence="2">Putative Flp pilus-assembly TadG-like N-terminal domain-containing protein</fullName>
    </recommendedName>
</protein>
<dbReference type="InterPro" id="IPR028087">
    <property type="entry name" value="Tad_N"/>
</dbReference>
<reference evidence="3 4" key="1">
    <citation type="submission" date="2014-12" db="EMBL/GenBank/DDBJ databases">
        <title>16Stimator: statistical estimation of ribosomal gene copy numbers from draft genome assemblies.</title>
        <authorList>
            <person name="Perisin M.A."/>
            <person name="Vetter M."/>
            <person name="Gilbert J.A."/>
            <person name="Bergelson J."/>
        </authorList>
    </citation>
    <scope>NUCLEOTIDE SEQUENCE [LARGE SCALE GENOMIC DNA]</scope>
    <source>
        <strain evidence="3 4">MEDvA23</strain>
    </source>
</reference>